<dbReference type="GO" id="GO:0009236">
    <property type="term" value="P:cobalamin biosynthetic process"/>
    <property type="evidence" value="ECO:0007669"/>
    <property type="project" value="UniProtKB-UniPathway"/>
</dbReference>
<dbReference type="InterPro" id="IPR050714">
    <property type="entry name" value="Cobalamin_biosynth_MTase"/>
</dbReference>
<dbReference type="NCBIfam" id="TIGR02467">
    <property type="entry name" value="CbiE"/>
    <property type="match status" value="1"/>
</dbReference>
<dbReference type="RefSeq" id="WP_093348582.1">
    <property type="nucleotide sequence ID" value="NZ_FOUY01000026.1"/>
</dbReference>
<dbReference type="PANTHER" id="PTHR43182:SF1">
    <property type="entry name" value="COBALT-PRECORRIN-7 C(5)-METHYLTRANSFERASE"/>
    <property type="match status" value="1"/>
</dbReference>
<evidence type="ECO:0000256" key="2">
    <source>
        <dbReference type="ARBA" id="ARBA00022573"/>
    </source>
</evidence>
<feature type="compositionally biased region" description="Basic and acidic residues" evidence="6">
    <location>
        <begin position="65"/>
        <end position="97"/>
    </location>
</feature>
<keyword evidence="9" id="KW-1185">Reference proteome</keyword>
<reference evidence="8 9" key="1">
    <citation type="submission" date="2016-10" db="EMBL/GenBank/DDBJ databases">
        <authorList>
            <person name="de Groot N.N."/>
        </authorList>
    </citation>
    <scope>NUCLEOTIDE SEQUENCE [LARGE SCALE GENOMIC DNA]</scope>
    <source>
        <strain evidence="8 9">CGMCC 4.1877</strain>
    </source>
</reference>
<dbReference type="Gene3D" id="3.30.950.10">
    <property type="entry name" value="Methyltransferase, Cobalt-precorrin-4 Transmethylase, Domain 2"/>
    <property type="match status" value="1"/>
</dbReference>
<feature type="domain" description="Tetrapyrrole methylase" evidence="7">
    <location>
        <begin position="11"/>
        <end position="235"/>
    </location>
</feature>
<gene>
    <name evidence="8" type="ORF">SAMN05216207_102612</name>
</gene>
<evidence type="ECO:0000259" key="7">
    <source>
        <dbReference type="Pfam" id="PF00590"/>
    </source>
</evidence>
<dbReference type="UniPathway" id="UPA00148"/>
<dbReference type="Proteomes" id="UP000199614">
    <property type="component" value="Unassembled WGS sequence"/>
</dbReference>
<keyword evidence="4 8" id="KW-0808">Transferase</keyword>
<keyword evidence="5" id="KW-0949">S-adenosyl-L-methionine</keyword>
<comment type="pathway">
    <text evidence="1">Cofactor biosynthesis; adenosylcobalamin biosynthesis.</text>
</comment>
<dbReference type="GO" id="GO:0008276">
    <property type="term" value="F:protein methyltransferase activity"/>
    <property type="evidence" value="ECO:0007669"/>
    <property type="project" value="InterPro"/>
</dbReference>
<dbReference type="EMBL" id="FOUY01000026">
    <property type="protein sequence ID" value="SFN97588.1"/>
    <property type="molecule type" value="Genomic_DNA"/>
</dbReference>
<evidence type="ECO:0000256" key="5">
    <source>
        <dbReference type="ARBA" id="ARBA00022691"/>
    </source>
</evidence>
<dbReference type="InterPro" id="IPR014008">
    <property type="entry name" value="Cbl_synth_MTase_CbiT"/>
</dbReference>
<dbReference type="SUPFAM" id="SSF53335">
    <property type="entry name" value="S-adenosyl-L-methionine-dependent methyltransferases"/>
    <property type="match status" value="1"/>
</dbReference>
<feature type="region of interest" description="Disordered" evidence="6">
    <location>
        <begin position="43"/>
        <end position="97"/>
    </location>
</feature>
<organism evidence="8 9">
    <name type="scientific">Pseudonocardia ammonioxydans</name>
    <dbReference type="NCBI Taxonomy" id="260086"/>
    <lineage>
        <taxon>Bacteria</taxon>
        <taxon>Bacillati</taxon>
        <taxon>Actinomycetota</taxon>
        <taxon>Actinomycetes</taxon>
        <taxon>Pseudonocardiales</taxon>
        <taxon>Pseudonocardiaceae</taxon>
        <taxon>Pseudonocardia</taxon>
    </lineage>
</organism>
<dbReference type="SUPFAM" id="SSF53790">
    <property type="entry name" value="Tetrapyrrole methylase"/>
    <property type="match status" value="1"/>
</dbReference>
<sequence length="466" mass="48035">MGDPGPDGPVITVVGIGADGWAGLGEPARAALREAEVLLGGPRQLDLLPGAGDRTTREQAAQGDTGREQAARERTAREHTAREHTARENAVPGERRAWPSPLVPALPGILDELAGRRVAVLASGDPMFFGIGATLARVAGPERLRVLPHPSSVALACARLGWASEHVPVVSIVGRPLDALRRTLAPGARVVVLSAGAGSPAEIAELLTGAGWGGSAMTVLERLGAPDERIVTGTAAGWRGPSDALNVVGIECRPDPGLRPPGETPGLPDAAYDHDGQLTKREVRAVTLAHLAPRPGELLWDVGAGSGSIGIEWMRAHPTCRAVAVESRSERADRVAANAAALGVPGLRVVTGRAPEVLAGLPEPDVIFVGGGLTRDGVLDACLAALRPGGRLVANAVTVQTEARLAAAHADHGGELVRLQVARAEPLGRRPGTAGGGADGVGEHSFHGWRTAMPVTLWSYQKGSQS</sequence>
<keyword evidence="3 8" id="KW-0489">Methyltransferase</keyword>
<dbReference type="STRING" id="260086.SAMN05216207_102612"/>
<dbReference type="InterPro" id="IPR029063">
    <property type="entry name" value="SAM-dependent_MTases_sf"/>
</dbReference>
<dbReference type="InterPro" id="IPR000878">
    <property type="entry name" value="4pyrrol_Mease"/>
</dbReference>
<dbReference type="InterPro" id="IPR012818">
    <property type="entry name" value="CbiE"/>
</dbReference>
<dbReference type="OrthoDB" id="9787825at2"/>
<dbReference type="InterPro" id="IPR014777">
    <property type="entry name" value="4pyrrole_Mease_sub1"/>
</dbReference>
<evidence type="ECO:0000256" key="6">
    <source>
        <dbReference type="SAM" id="MobiDB-lite"/>
    </source>
</evidence>
<evidence type="ECO:0000256" key="4">
    <source>
        <dbReference type="ARBA" id="ARBA00022679"/>
    </source>
</evidence>
<dbReference type="PANTHER" id="PTHR43182">
    <property type="entry name" value="COBALT-PRECORRIN-6B C(15)-METHYLTRANSFERASE (DECARBOXYLATING)"/>
    <property type="match status" value="1"/>
</dbReference>
<dbReference type="CDD" id="cd11644">
    <property type="entry name" value="Precorrin-6Y-MT"/>
    <property type="match status" value="1"/>
</dbReference>
<evidence type="ECO:0000313" key="9">
    <source>
        <dbReference type="Proteomes" id="UP000199614"/>
    </source>
</evidence>
<dbReference type="GO" id="GO:0032259">
    <property type="term" value="P:methylation"/>
    <property type="evidence" value="ECO:0007669"/>
    <property type="project" value="UniProtKB-KW"/>
</dbReference>
<keyword evidence="2" id="KW-0169">Cobalamin biosynthesis</keyword>
<dbReference type="InterPro" id="IPR035996">
    <property type="entry name" value="4pyrrol_Methylase_sf"/>
</dbReference>
<evidence type="ECO:0000256" key="3">
    <source>
        <dbReference type="ARBA" id="ARBA00022603"/>
    </source>
</evidence>
<dbReference type="AlphaFoldDB" id="A0A1I5DEA4"/>
<name>A0A1I5DEA4_PSUAM</name>
<evidence type="ECO:0000313" key="8">
    <source>
        <dbReference type="EMBL" id="SFN97588.1"/>
    </source>
</evidence>
<dbReference type="Pfam" id="PF00590">
    <property type="entry name" value="TP_methylase"/>
    <property type="match status" value="1"/>
</dbReference>
<evidence type="ECO:0000256" key="1">
    <source>
        <dbReference type="ARBA" id="ARBA00004953"/>
    </source>
</evidence>
<dbReference type="Gene3D" id="3.40.1010.10">
    <property type="entry name" value="Cobalt-precorrin-4 Transmethylase, Domain 1"/>
    <property type="match status" value="1"/>
</dbReference>
<dbReference type="Gene3D" id="3.40.50.150">
    <property type="entry name" value="Vaccinia Virus protein VP39"/>
    <property type="match status" value="1"/>
</dbReference>
<proteinExistence type="predicted"/>
<dbReference type="CDD" id="cd02440">
    <property type="entry name" value="AdoMet_MTases"/>
    <property type="match status" value="1"/>
</dbReference>
<accession>A0A1I5DEA4</accession>
<dbReference type="NCBIfam" id="TIGR02469">
    <property type="entry name" value="CbiT"/>
    <property type="match status" value="1"/>
</dbReference>
<protein>
    <submittedName>
        <fullName evidence="8">Precorrin-6Y C5,15-methyltransferase (Decarboxylating)</fullName>
    </submittedName>
</protein>
<dbReference type="InterPro" id="IPR014776">
    <property type="entry name" value="4pyrrole_Mease_sub2"/>
</dbReference>